<sequence length="225" mass="25834">MFEPFKVKLVGFLARWDRFSIFRTIVMLECQQTMKNNTRFSSTNCYLHPKFPELISSFKDELDTFDNFVVTVSEVNNFQWEYALNSFPDSCQYACRTLLGFNNIKYHIIEWTSLDPKKDTVQPLIFGSKNDIRGWYHTTTALALTQSSRVKNGTLRIGAHNFPAFLYLDGTIYDPDDPETGLFRGSVLIRALTAKSLALDGYRSASRLSLAKIHSVREVFLEIVA</sequence>
<dbReference type="OrthoDB" id="3220614at2759"/>
<dbReference type="AlphaFoldDB" id="A0A067SN80"/>
<dbReference type="EMBL" id="KL142403">
    <property type="protein sequence ID" value="KDR69169.1"/>
    <property type="molecule type" value="Genomic_DNA"/>
</dbReference>
<dbReference type="Pfam" id="PF20414">
    <property type="entry name" value="DUF6698"/>
    <property type="match status" value="1"/>
</dbReference>
<proteinExistence type="predicted"/>
<evidence type="ECO:0000313" key="1">
    <source>
        <dbReference type="EMBL" id="KDR69169.1"/>
    </source>
</evidence>
<dbReference type="HOGENOM" id="CLU_1230015_0_0_1"/>
<accession>A0A067SN80</accession>
<dbReference type="STRING" id="685588.A0A067SN80"/>
<keyword evidence="2" id="KW-1185">Reference proteome</keyword>
<reference evidence="2" key="1">
    <citation type="journal article" date="2014" name="Proc. Natl. Acad. Sci. U.S.A.">
        <title>Extensive sampling of basidiomycete genomes demonstrates inadequacy of the white-rot/brown-rot paradigm for wood decay fungi.</title>
        <authorList>
            <person name="Riley R."/>
            <person name="Salamov A.A."/>
            <person name="Brown D.W."/>
            <person name="Nagy L.G."/>
            <person name="Floudas D."/>
            <person name="Held B.W."/>
            <person name="Levasseur A."/>
            <person name="Lombard V."/>
            <person name="Morin E."/>
            <person name="Otillar R."/>
            <person name="Lindquist E.A."/>
            <person name="Sun H."/>
            <person name="LaButti K.M."/>
            <person name="Schmutz J."/>
            <person name="Jabbour D."/>
            <person name="Luo H."/>
            <person name="Baker S.E."/>
            <person name="Pisabarro A.G."/>
            <person name="Walton J.D."/>
            <person name="Blanchette R.A."/>
            <person name="Henrissat B."/>
            <person name="Martin F."/>
            <person name="Cullen D."/>
            <person name="Hibbett D.S."/>
            <person name="Grigoriev I.V."/>
        </authorList>
    </citation>
    <scope>NUCLEOTIDE SEQUENCE [LARGE SCALE GENOMIC DNA]</scope>
    <source>
        <strain evidence="2">CBS 339.88</strain>
    </source>
</reference>
<organism evidence="1 2">
    <name type="scientific">Galerina marginata (strain CBS 339.88)</name>
    <dbReference type="NCBI Taxonomy" id="685588"/>
    <lineage>
        <taxon>Eukaryota</taxon>
        <taxon>Fungi</taxon>
        <taxon>Dikarya</taxon>
        <taxon>Basidiomycota</taxon>
        <taxon>Agaricomycotina</taxon>
        <taxon>Agaricomycetes</taxon>
        <taxon>Agaricomycetidae</taxon>
        <taxon>Agaricales</taxon>
        <taxon>Agaricineae</taxon>
        <taxon>Strophariaceae</taxon>
        <taxon>Galerina</taxon>
    </lineage>
</organism>
<name>A0A067SN80_GALM3</name>
<protein>
    <submittedName>
        <fullName evidence="1">Uncharacterized protein</fullName>
    </submittedName>
</protein>
<evidence type="ECO:0000313" key="2">
    <source>
        <dbReference type="Proteomes" id="UP000027222"/>
    </source>
</evidence>
<dbReference type="Proteomes" id="UP000027222">
    <property type="component" value="Unassembled WGS sequence"/>
</dbReference>
<dbReference type="InterPro" id="IPR046521">
    <property type="entry name" value="DUF6698"/>
</dbReference>
<gene>
    <name evidence="1" type="ORF">GALMADRAFT_145574</name>
</gene>